<evidence type="ECO:0000313" key="2">
    <source>
        <dbReference type="Proteomes" id="UP000343335"/>
    </source>
</evidence>
<reference evidence="1 2" key="1">
    <citation type="submission" date="2019-08" db="EMBL/GenBank/DDBJ databases">
        <authorList>
            <person name="Peeters C."/>
        </authorList>
    </citation>
    <scope>NUCLEOTIDE SEQUENCE [LARGE SCALE GENOMIC DNA]</scope>
    <source>
        <strain evidence="1 2">LMG 31010</strain>
    </source>
</reference>
<protein>
    <submittedName>
        <fullName evidence="1">Uncharacterized protein</fullName>
    </submittedName>
</protein>
<proteinExistence type="predicted"/>
<dbReference type="OrthoDB" id="7284604at2"/>
<dbReference type="EMBL" id="CABPSA010000001">
    <property type="protein sequence ID" value="VVD74883.1"/>
    <property type="molecule type" value="Genomic_DNA"/>
</dbReference>
<evidence type="ECO:0000313" key="1">
    <source>
        <dbReference type="EMBL" id="VVD74883.1"/>
    </source>
</evidence>
<sequence length="161" mass="17639">MNLDREYQKNVLQQLAAIYPARGWANKVSAPSDEIRDANLFYLCEHGLITECMSIAMDNSVSYGTTRITKDGMDFLADDGGLSAVLGVVTIKLHEDTIKSLIEEKILASAKSPAEKQQFVSALRKLPADATKHLTMKLLDLALTRAPDALHAIQTALHQSS</sequence>
<name>A0A5E4SIP2_9BURK</name>
<accession>A0A5E4SIP2</accession>
<dbReference type="Proteomes" id="UP000343335">
    <property type="component" value="Unassembled WGS sequence"/>
</dbReference>
<gene>
    <name evidence="1" type="ORF">PCO31010_00822</name>
</gene>
<organism evidence="1 2">
    <name type="scientific">Pandoraea commovens</name>
    <dbReference type="NCBI Taxonomy" id="2508289"/>
    <lineage>
        <taxon>Bacteria</taxon>
        <taxon>Pseudomonadati</taxon>
        <taxon>Pseudomonadota</taxon>
        <taxon>Betaproteobacteria</taxon>
        <taxon>Burkholderiales</taxon>
        <taxon>Burkholderiaceae</taxon>
        <taxon>Pandoraea</taxon>
    </lineage>
</organism>
<dbReference type="AlphaFoldDB" id="A0A5E4SIP2"/>
<dbReference type="RefSeq" id="WP_150663077.1">
    <property type="nucleotide sequence ID" value="NZ_CABPSA010000001.1"/>
</dbReference>